<proteinExistence type="inferred from homology"/>
<dbReference type="FunFam" id="3.40.50.300:FF:000186">
    <property type="entry name" value="ATP-binding cassette sub-family B member 7, mitochondrial"/>
    <property type="match status" value="1"/>
</dbReference>
<evidence type="ECO:0000256" key="26">
    <source>
        <dbReference type="ARBA" id="ARBA00023157"/>
    </source>
</evidence>
<comment type="catalytic activity">
    <reaction evidence="34">
        <text>coproporphyrinogen III(in) + ATP + H2O = coproporphyrinogen III(out) + ADP + phosphate + H(+)</text>
        <dbReference type="Rhea" id="RHEA:66680"/>
        <dbReference type="ChEBI" id="CHEBI:15377"/>
        <dbReference type="ChEBI" id="CHEBI:15378"/>
        <dbReference type="ChEBI" id="CHEBI:30616"/>
        <dbReference type="ChEBI" id="CHEBI:43474"/>
        <dbReference type="ChEBI" id="CHEBI:57309"/>
        <dbReference type="ChEBI" id="CHEBI:456216"/>
    </reaction>
    <physiologicalReaction direction="left-to-right" evidence="34">
        <dbReference type="Rhea" id="RHEA:66681"/>
    </physiologicalReaction>
</comment>
<evidence type="ECO:0000256" key="23">
    <source>
        <dbReference type="ARBA" id="ARBA00023034"/>
    </source>
</evidence>
<dbReference type="CTD" id="41925"/>
<feature type="transmembrane region" description="Helical" evidence="42">
    <location>
        <begin position="172"/>
        <end position="190"/>
    </location>
</feature>
<evidence type="ECO:0000256" key="25">
    <source>
        <dbReference type="ARBA" id="ARBA00023136"/>
    </source>
</evidence>
<dbReference type="GO" id="GO:0000139">
    <property type="term" value="C:Golgi membrane"/>
    <property type="evidence" value="ECO:0007669"/>
    <property type="project" value="UniProtKB-SubCell"/>
</dbReference>
<evidence type="ECO:0000256" key="37">
    <source>
        <dbReference type="ARBA" id="ARBA00048455"/>
    </source>
</evidence>
<dbReference type="SUPFAM" id="SSF52540">
    <property type="entry name" value="P-loop containing nucleoside triphosphate hydrolases"/>
    <property type="match status" value="1"/>
</dbReference>
<evidence type="ECO:0000256" key="38">
    <source>
        <dbReference type="ARBA" id="ARBA00048510"/>
    </source>
</evidence>
<dbReference type="GeneID" id="113499081"/>
<dbReference type="Pfam" id="PF00005">
    <property type="entry name" value="ABC_tran"/>
    <property type="match status" value="1"/>
</dbReference>
<evidence type="ECO:0000256" key="8">
    <source>
        <dbReference type="ARBA" id="ARBA00004651"/>
    </source>
</evidence>
<evidence type="ECO:0000256" key="4">
    <source>
        <dbReference type="ARBA" id="ARBA00004374"/>
    </source>
</evidence>
<evidence type="ECO:0000256" key="7">
    <source>
        <dbReference type="ARBA" id="ARBA00004550"/>
    </source>
</evidence>
<evidence type="ECO:0000256" key="3">
    <source>
        <dbReference type="ARBA" id="ARBA00004337"/>
    </source>
</evidence>
<feature type="domain" description="ABC transmembrane type-1" evidence="44">
    <location>
        <begin position="249"/>
        <end position="539"/>
    </location>
</feature>
<dbReference type="FunCoup" id="A0A7E5W4Q1">
    <property type="interactions" value="980"/>
</dbReference>
<gene>
    <name evidence="46" type="primary">LOC113499081</name>
</gene>
<dbReference type="CDD" id="cd03253">
    <property type="entry name" value="ABCC_ATM1_transporter"/>
    <property type="match status" value="1"/>
</dbReference>
<organism evidence="45 46">
    <name type="scientific">Trichoplusia ni</name>
    <name type="common">Cabbage looper</name>
    <dbReference type="NCBI Taxonomy" id="7111"/>
    <lineage>
        <taxon>Eukaryota</taxon>
        <taxon>Metazoa</taxon>
        <taxon>Ecdysozoa</taxon>
        <taxon>Arthropoda</taxon>
        <taxon>Hexapoda</taxon>
        <taxon>Insecta</taxon>
        <taxon>Pterygota</taxon>
        <taxon>Neoptera</taxon>
        <taxon>Endopterygota</taxon>
        <taxon>Lepidoptera</taxon>
        <taxon>Glossata</taxon>
        <taxon>Ditrysia</taxon>
        <taxon>Noctuoidea</taxon>
        <taxon>Noctuidae</taxon>
        <taxon>Plusiinae</taxon>
        <taxon>Trichoplusia</taxon>
    </lineage>
</organism>
<keyword evidence="20 46" id="KW-0067">ATP-binding</keyword>
<feature type="transmembrane region" description="Helical" evidence="42">
    <location>
        <begin position="130"/>
        <end position="152"/>
    </location>
</feature>
<feature type="transmembrane region" description="Helical" evidence="42">
    <location>
        <begin position="515"/>
        <end position="534"/>
    </location>
</feature>
<feature type="transmembrane region" description="Helical" evidence="42">
    <location>
        <begin position="94"/>
        <end position="118"/>
    </location>
</feature>
<evidence type="ECO:0000256" key="1">
    <source>
        <dbReference type="ARBA" id="ARBA00004146"/>
    </source>
</evidence>
<dbReference type="GO" id="GO:0020037">
    <property type="term" value="F:heme binding"/>
    <property type="evidence" value="ECO:0007669"/>
    <property type="project" value="TreeGrafter"/>
</dbReference>
<dbReference type="Gene3D" id="3.40.50.300">
    <property type="entry name" value="P-loop containing nucleotide triphosphate hydrolases"/>
    <property type="match status" value="1"/>
</dbReference>
<keyword evidence="21" id="KW-1278">Translocase</keyword>
<evidence type="ECO:0000256" key="2">
    <source>
        <dbReference type="ARBA" id="ARBA00004333"/>
    </source>
</evidence>
<evidence type="ECO:0000256" key="11">
    <source>
        <dbReference type="ARBA" id="ARBA00011738"/>
    </source>
</evidence>
<feature type="transmembrane region" description="Helical" evidence="42">
    <location>
        <begin position="246"/>
        <end position="268"/>
    </location>
</feature>
<comment type="subunit">
    <text evidence="11">Homodimer.</text>
</comment>
<dbReference type="SUPFAM" id="SSF90123">
    <property type="entry name" value="ABC transporter transmembrane region"/>
    <property type="match status" value="1"/>
</dbReference>
<evidence type="ECO:0000256" key="9">
    <source>
        <dbReference type="ARBA" id="ARBA00004653"/>
    </source>
</evidence>
<dbReference type="InterPro" id="IPR003439">
    <property type="entry name" value="ABC_transporter-like_ATP-bd"/>
</dbReference>
<comment type="catalytic activity">
    <reaction evidence="38">
        <text>uroporphyrin III(in) + ATP + H2O = uroporphyrin III(out) + ADP + phosphate + H(+)</text>
        <dbReference type="Rhea" id="RHEA:66776"/>
        <dbReference type="ChEBI" id="CHEBI:15377"/>
        <dbReference type="ChEBI" id="CHEBI:15378"/>
        <dbReference type="ChEBI" id="CHEBI:30616"/>
        <dbReference type="ChEBI" id="CHEBI:43474"/>
        <dbReference type="ChEBI" id="CHEBI:167479"/>
        <dbReference type="ChEBI" id="CHEBI:456216"/>
    </reaction>
    <physiologicalReaction direction="left-to-right" evidence="38">
        <dbReference type="Rhea" id="RHEA:66777"/>
    </physiologicalReaction>
</comment>
<keyword evidence="25 42" id="KW-0472">Membrane</keyword>
<evidence type="ECO:0000256" key="21">
    <source>
        <dbReference type="ARBA" id="ARBA00022967"/>
    </source>
</evidence>
<evidence type="ECO:0000256" key="42">
    <source>
        <dbReference type="SAM" id="Phobius"/>
    </source>
</evidence>
<keyword evidence="26" id="KW-1015">Disulfide bond</keyword>
<dbReference type="PROSITE" id="PS50929">
    <property type="entry name" value="ABC_TM1F"/>
    <property type="match status" value="1"/>
</dbReference>
<keyword evidence="17" id="KW-0967">Endosome</keyword>
<protein>
    <recommendedName>
        <fullName evidence="31">ATP-binding cassette sub-family B member 6</fullName>
        <ecNumber evidence="30">7.6.2.5</ecNumber>
    </recommendedName>
    <alternativeName>
        <fullName evidence="32">ABC-type heme transporter ABCB6</fullName>
    </alternativeName>
</protein>
<feature type="region of interest" description="Disordered" evidence="41">
    <location>
        <begin position="812"/>
        <end position="847"/>
    </location>
</feature>
<evidence type="ECO:0000256" key="39">
    <source>
        <dbReference type="ARBA" id="ARBA00048636"/>
    </source>
</evidence>
<dbReference type="InParanoid" id="A0A7E5W4Q1"/>
<reference evidence="46" key="1">
    <citation type="submission" date="2025-08" db="UniProtKB">
        <authorList>
            <consortium name="RefSeq"/>
        </authorList>
    </citation>
    <scope>IDENTIFICATION</scope>
</reference>
<dbReference type="GO" id="GO:0005741">
    <property type="term" value="C:mitochondrial outer membrane"/>
    <property type="evidence" value="ECO:0007669"/>
    <property type="project" value="UniProtKB-SubCell"/>
</dbReference>
<dbReference type="GO" id="GO:0005765">
    <property type="term" value="C:lysosomal membrane"/>
    <property type="evidence" value="ECO:0007669"/>
    <property type="project" value="UniProtKB-SubCell"/>
</dbReference>
<keyword evidence="23" id="KW-0333">Golgi apparatus</keyword>
<dbReference type="GO" id="GO:0015439">
    <property type="term" value="F:ABC-type heme transporter activity"/>
    <property type="evidence" value="ECO:0007669"/>
    <property type="project" value="UniProtKB-EC"/>
</dbReference>
<evidence type="ECO:0000256" key="24">
    <source>
        <dbReference type="ARBA" id="ARBA00023128"/>
    </source>
</evidence>
<accession>A0A7E5W4Q1</accession>
<dbReference type="PROSITE" id="PS50893">
    <property type="entry name" value="ABC_TRANSPORTER_2"/>
    <property type="match status" value="1"/>
</dbReference>
<name>A0A7E5W4Q1_TRINI</name>
<feature type="transmembrane region" description="Helical" evidence="42">
    <location>
        <begin position="365"/>
        <end position="388"/>
    </location>
</feature>
<evidence type="ECO:0000313" key="46">
    <source>
        <dbReference type="RefSeq" id="XP_026735226.1"/>
    </source>
</evidence>
<comment type="similarity">
    <text evidence="29">Belongs to the ABC transporter superfamily. ABCB family. Heavy Metal importer (TC 3.A.1.210) subfamily.</text>
</comment>
<evidence type="ECO:0000256" key="20">
    <source>
        <dbReference type="ARBA" id="ARBA00022840"/>
    </source>
</evidence>
<dbReference type="GO" id="GO:0005576">
    <property type="term" value="C:extracellular region"/>
    <property type="evidence" value="ECO:0007669"/>
    <property type="project" value="UniProtKB-SubCell"/>
</dbReference>
<evidence type="ECO:0000313" key="45">
    <source>
        <dbReference type="Proteomes" id="UP000322000"/>
    </source>
</evidence>
<dbReference type="EC" id="7.6.2.5" evidence="30"/>
<evidence type="ECO:0000256" key="17">
    <source>
        <dbReference type="ARBA" id="ARBA00022753"/>
    </source>
</evidence>
<keyword evidence="13" id="KW-1003">Cell membrane</keyword>
<dbReference type="GO" id="GO:0031901">
    <property type="term" value="C:early endosome membrane"/>
    <property type="evidence" value="ECO:0007669"/>
    <property type="project" value="UniProtKB-SubCell"/>
</dbReference>
<comment type="catalytic activity">
    <reaction evidence="36">
        <text>protoporphyrin IX(in) + ATP + H2O = protoporphyrin IX(out) + ADP + phosphate + H(+)</text>
        <dbReference type="Rhea" id="RHEA:61336"/>
        <dbReference type="ChEBI" id="CHEBI:15377"/>
        <dbReference type="ChEBI" id="CHEBI:15378"/>
        <dbReference type="ChEBI" id="CHEBI:30616"/>
        <dbReference type="ChEBI" id="CHEBI:43474"/>
        <dbReference type="ChEBI" id="CHEBI:57306"/>
        <dbReference type="ChEBI" id="CHEBI:456216"/>
    </reaction>
    <physiologicalReaction direction="left-to-right" evidence="36">
        <dbReference type="Rhea" id="RHEA:61337"/>
    </physiologicalReaction>
</comment>
<feature type="transmembrane region" description="Helical" evidence="42">
    <location>
        <begin position="481"/>
        <end position="503"/>
    </location>
</feature>
<dbReference type="GO" id="GO:0016887">
    <property type="term" value="F:ATP hydrolysis activity"/>
    <property type="evidence" value="ECO:0007669"/>
    <property type="project" value="InterPro"/>
</dbReference>
<comment type="subcellular location">
    <subcellularLocation>
        <location evidence="8">Cell membrane</location>
        <topology evidence="8">Multi-pass membrane protein</topology>
    </subcellularLocation>
    <subcellularLocation>
        <location evidence="1">Early endosome membrane</location>
    </subcellularLocation>
    <subcellularLocation>
        <location evidence="6">Endoplasmic reticulum membrane</location>
        <topology evidence="6">Multi-pass membrane protein</topology>
    </subcellularLocation>
    <subcellularLocation>
        <location evidence="3">Endosome membrane</location>
        <topology evidence="3">Multi-pass membrane protein</topology>
    </subcellularLocation>
    <subcellularLocation>
        <location evidence="2">Endosome</location>
        <location evidence="2">Multivesicular body membrane</location>
    </subcellularLocation>
    <subcellularLocation>
        <location evidence="9">Golgi apparatus membrane</location>
        <topology evidence="9">Multi-pass membrane protein</topology>
    </subcellularLocation>
    <subcellularLocation>
        <location evidence="5">Late endosome membrane</location>
    </subcellularLocation>
    <subcellularLocation>
        <location evidence="10">Lysosome membrane</location>
    </subcellularLocation>
    <subcellularLocation>
        <location evidence="28">Melanosome membrane</location>
    </subcellularLocation>
    <subcellularLocation>
        <location evidence="4">Mitochondrion outer membrane</location>
        <topology evidence="4">Multi-pass membrane protein</topology>
    </subcellularLocation>
    <subcellularLocation>
        <location evidence="7">Secreted</location>
        <location evidence="7">Extracellular exosome</location>
    </subcellularLocation>
</comment>
<evidence type="ECO:0000256" key="28">
    <source>
        <dbReference type="ARBA" id="ARBA00024320"/>
    </source>
</evidence>
<dbReference type="Proteomes" id="UP000322000">
    <property type="component" value="Chromosome 11"/>
</dbReference>
<dbReference type="FunFam" id="1.20.1560.10:FF:000022">
    <property type="entry name" value="ATP-binding cassette sub-family B member 6, mitochondrial"/>
    <property type="match status" value="1"/>
</dbReference>
<dbReference type="Pfam" id="PF00664">
    <property type="entry name" value="ABC_membrane"/>
    <property type="match status" value="1"/>
</dbReference>
<dbReference type="AlphaFoldDB" id="A0A7E5W4Q1"/>
<evidence type="ECO:0000256" key="6">
    <source>
        <dbReference type="ARBA" id="ARBA00004477"/>
    </source>
</evidence>
<evidence type="ECO:0000259" key="43">
    <source>
        <dbReference type="PROSITE" id="PS50893"/>
    </source>
</evidence>
<keyword evidence="16" id="KW-0547">Nucleotide-binding</keyword>
<dbReference type="InterPro" id="IPR036640">
    <property type="entry name" value="ABC1_TM_sf"/>
</dbReference>
<dbReference type="GO" id="GO:0005886">
    <property type="term" value="C:plasma membrane"/>
    <property type="evidence" value="ECO:0007669"/>
    <property type="project" value="UniProtKB-SubCell"/>
</dbReference>
<comment type="catalytic activity">
    <reaction evidence="40">
        <text>coproporphyrin I(in) + ATP + H2O = coproporphyrin I(out) + ADP + phosphate + H(+)</text>
        <dbReference type="Rhea" id="RHEA:66768"/>
        <dbReference type="ChEBI" id="CHEBI:15377"/>
        <dbReference type="ChEBI" id="CHEBI:15378"/>
        <dbReference type="ChEBI" id="CHEBI:30616"/>
        <dbReference type="ChEBI" id="CHEBI:43474"/>
        <dbReference type="ChEBI" id="CHEBI:167478"/>
        <dbReference type="ChEBI" id="CHEBI:456216"/>
    </reaction>
    <physiologicalReaction direction="left-to-right" evidence="40">
        <dbReference type="Rhea" id="RHEA:66769"/>
    </physiologicalReaction>
</comment>
<evidence type="ECO:0000256" key="18">
    <source>
        <dbReference type="ARBA" id="ARBA00022787"/>
    </source>
</evidence>
<evidence type="ECO:0000256" key="29">
    <source>
        <dbReference type="ARBA" id="ARBA00024363"/>
    </source>
</evidence>
<evidence type="ECO:0000256" key="32">
    <source>
        <dbReference type="ARBA" id="ARBA00031413"/>
    </source>
</evidence>
<evidence type="ECO:0000256" key="30">
    <source>
        <dbReference type="ARBA" id="ARBA00024385"/>
    </source>
</evidence>
<dbReference type="GO" id="GO:0005789">
    <property type="term" value="C:endoplasmic reticulum membrane"/>
    <property type="evidence" value="ECO:0007669"/>
    <property type="project" value="UniProtKB-SubCell"/>
</dbReference>
<dbReference type="GO" id="GO:0005524">
    <property type="term" value="F:ATP binding"/>
    <property type="evidence" value="ECO:0007669"/>
    <property type="project" value="UniProtKB-KW"/>
</dbReference>
<evidence type="ECO:0000256" key="31">
    <source>
        <dbReference type="ARBA" id="ARBA00024439"/>
    </source>
</evidence>
<feature type="transmembrane region" description="Helical" evidence="42">
    <location>
        <begin position="288"/>
        <end position="308"/>
    </location>
</feature>
<dbReference type="Gene3D" id="1.20.1560.10">
    <property type="entry name" value="ABC transporter type 1, transmembrane domain"/>
    <property type="match status" value="1"/>
</dbReference>
<feature type="transmembrane region" description="Helical" evidence="42">
    <location>
        <begin position="68"/>
        <end position="88"/>
    </location>
</feature>
<evidence type="ECO:0000256" key="13">
    <source>
        <dbReference type="ARBA" id="ARBA00022475"/>
    </source>
</evidence>
<evidence type="ECO:0000256" key="33">
    <source>
        <dbReference type="ARBA" id="ARBA00047649"/>
    </source>
</evidence>
<evidence type="ECO:0000256" key="10">
    <source>
        <dbReference type="ARBA" id="ARBA00004656"/>
    </source>
</evidence>
<feature type="transmembrane region" description="Helical" evidence="42">
    <location>
        <begin position="28"/>
        <end position="48"/>
    </location>
</feature>
<dbReference type="PANTHER" id="PTHR24221:SF654">
    <property type="entry name" value="ATP-BINDING CASSETTE SUB-FAMILY B MEMBER 6"/>
    <property type="match status" value="1"/>
</dbReference>
<comment type="catalytic activity">
    <reaction evidence="33">
        <text>heme b(in) + ATP + H2O = heme b(out) + ADP + phosphate + H(+)</text>
        <dbReference type="Rhea" id="RHEA:19261"/>
        <dbReference type="ChEBI" id="CHEBI:15377"/>
        <dbReference type="ChEBI" id="CHEBI:15378"/>
        <dbReference type="ChEBI" id="CHEBI:30616"/>
        <dbReference type="ChEBI" id="CHEBI:43474"/>
        <dbReference type="ChEBI" id="CHEBI:60344"/>
        <dbReference type="ChEBI" id="CHEBI:456216"/>
        <dbReference type="EC" id="7.6.2.5"/>
    </reaction>
    <physiologicalReaction direction="left-to-right" evidence="33">
        <dbReference type="Rhea" id="RHEA:19262"/>
    </physiologicalReaction>
</comment>
<comment type="catalytic activity">
    <reaction evidence="39">
        <text>coproporphyrin III(in) + ATP + H2O = coproporphyrin III(out) + ADP + phosphate + H(+)</text>
        <dbReference type="Rhea" id="RHEA:66664"/>
        <dbReference type="ChEBI" id="CHEBI:15377"/>
        <dbReference type="ChEBI" id="CHEBI:15378"/>
        <dbReference type="ChEBI" id="CHEBI:30616"/>
        <dbReference type="ChEBI" id="CHEBI:43474"/>
        <dbReference type="ChEBI" id="CHEBI:131725"/>
        <dbReference type="ChEBI" id="CHEBI:456216"/>
    </reaction>
    <physiologicalReaction direction="left-to-right" evidence="39">
        <dbReference type="Rhea" id="RHEA:66665"/>
    </physiologicalReaction>
</comment>
<dbReference type="OrthoDB" id="6500128at2759"/>
<dbReference type="InterPro" id="IPR003593">
    <property type="entry name" value="AAA+_ATPase"/>
</dbReference>
<evidence type="ECO:0000256" key="19">
    <source>
        <dbReference type="ARBA" id="ARBA00022824"/>
    </source>
</evidence>
<dbReference type="InterPro" id="IPR017871">
    <property type="entry name" value="ABC_transporter-like_CS"/>
</dbReference>
<keyword evidence="22 42" id="KW-1133">Transmembrane helix</keyword>
<evidence type="ECO:0000256" key="5">
    <source>
        <dbReference type="ARBA" id="ARBA00004414"/>
    </source>
</evidence>
<dbReference type="GO" id="GO:0032585">
    <property type="term" value="C:multivesicular body membrane"/>
    <property type="evidence" value="ECO:0007669"/>
    <property type="project" value="UniProtKB-SubCell"/>
</dbReference>
<keyword evidence="14" id="KW-0964">Secreted</keyword>
<evidence type="ECO:0000256" key="14">
    <source>
        <dbReference type="ARBA" id="ARBA00022525"/>
    </source>
</evidence>
<keyword evidence="12" id="KW-0813">Transport</keyword>
<evidence type="ECO:0000256" key="16">
    <source>
        <dbReference type="ARBA" id="ARBA00022741"/>
    </source>
</evidence>
<dbReference type="Pfam" id="PF16185">
    <property type="entry name" value="MTABC_N"/>
    <property type="match status" value="1"/>
</dbReference>
<comment type="catalytic activity">
    <reaction evidence="37">
        <text>pheophorbide a(in) + ATP + H2O = pheophorbide a(out) + ADP + phosphate + H(+)</text>
        <dbReference type="Rhea" id="RHEA:61360"/>
        <dbReference type="ChEBI" id="CHEBI:15377"/>
        <dbReference type="ChEBI" id="CHEBI:15378"/>
        <dbReference type="ChEBI" id="CHEBI:30616"/>
        <dbReference type="ChEBI" id="CHEBI:43474"/>
        <dbReference type="ChEBI" id="CHEBI:58687"/>
        <dbReference type="ChEBI" id="CHEBI:456216"/>
    </reaction>
    <physiologicalReaction direction="left-to-right" evidence="37">
        <dbReference type="Rhea" id="RHEA:61361"/>
    </physiologicalReaction>
</comment>
<dbReference type="SMART" id="SM00382">
    <property type="entry name" value="AAA"/>
    <property type="match status" value="1"/>
</dbReference>
<dbReference type="CDD" id="cd18581">
    <property type="entry name" value="ABC_6TM_ABCB6"/>
    <property type="match status" value="1"/>
</dbReference>
<dbReference type="PANTHER" id="PTHR24221">
    <property type="entry name" value="ATP-BINDING CASSETTE SUB-FAMILY B"/>
    <property type="match status" value="1"/>
</dbReference>
<evidence type="ECO:0000256" key="12">
    <source>
        <dbReference type="ARBA" id="ARBA00022448"/>
    </source>
</evidence>
<keyword evidence="19" id="KW-0256">Endoplasmic reticulum</keyword>
<evidence type="ECO:0000256" key="41">
    <source>
        <dbReference type="SAM" id="MobiDB-lite"/>
    </source>
</evidence>
<keyword evidence="15 42" id="KW-0812">Transmembrane</keyword>
<evidence type="ECO:0000256" key="40">
    <source>
        <dbReference type="ARBA" id="ARBA00049398"/>
    </source>
</evidence>
<dbReference type="RefSeq" id="XP_026735226.1">
    <property type="nucleotide sequence ID" value="XM_026879425.1"/>
</dbReference>
<sequence>MMEYCPPNVTLAEIWVDHGISQCFMETASAIFIGGFLFTFGLIQIVMYKRYATEVMDVRTSRLFAVQLSFTLFVPVLAVIRFLLQAFVFKGGYIYGYMIVALVITLLVFPLSAYLAVLERRFLLPSVPPRGHGFVLLVFWTLIFVSENLSFLNLNKEGWWWHLKNLQDRLEMALFVGRYVSCMIMFILGMKAPGIMHQFEYLEVDDDSRRNIPPRDDNRSTFRNVFTKLRTLLPFMWPRKSVCLQIYVFICVLALLAGRAVNLFVPIYSKKIVDSISIPPLAFRWDLVAIYVFFKFLQGGGTGGMGFLNNLRSFLWIKVQQYTTRELQLELFKHLHDLPLRWHLSRKTGEVLRVMDRGTDSIDNLLSYILFSITPTLIDIVVAVVYFVSEFNAWFGLIVFSTMVLYIIATIAVTEWRTKFQRRMNLADNEQKARSVDSLLNYETVKYYGAEAYEVVSYKGAIVNYQKEEFKSLITLNMLNTLQNIIICTGLLAGSLLCVSMVVQMKTLTVGDYVLFASYIVQLYVPLNWFGTYYRAIQKNFVDMENMFELMRVDSDVRDAAGAPELLVRRGAVEFKHVSFGYGPERLVLNNVSFKVPPGSTVALVGPSGAGKSTIMRLLFRFYDVNEGAVLVDGQDVRTVTQASLRANIGVVPQDTVLFNNTVRYNIQYGRLNAPSADVISAAKNADIHDRILTFPDAYDTQVGERGLRLSGGEKQRIAIARTILKDPAIVLLDEATSALDTNTERNIQAALARVCANRTTLIIAHRLSTIIHADEILVLKDGEIIERGNHEALLVQAGFYASMWQQQLEHRNTEGPGEGNNNNNNEPRPPPAETNGLLAHGHGHGH</sequence>
<keyword evidence="45" id="KW-1185">Reference proteome</keyword>
<keyword evidence="27" id="KW-0458">Lysosome</keyword>
<dbReference type="PROSITE" id="PS00211">
    <property type="entry name" value="ABC_TRANSPORTER_1"/>
    <property type="match status" value="1"/>
</dbReference>
<comment type="catalytic activity">
    <reaction evidence="35">
        <text>uroporphyrin I(in) + ATP + H2O = uroporphyrin I(out) + ADP + phosphate + H(+)</text>
        <dbReference type="Rhea" id="RHEA:66772"/>
        <dbReference type="ChEBI" id="CHEBI:15377"/>
        <dbReference type="ChEBI" id="CHEBI:15378"/>
        <dbReference type="ChEBI" id="CHEBI:30616"/>
        <dbReference type="ChEBI" id="CHEBI:43474"/>
        <dbReference type="ChEBI" id="CHEBI:167480"/>
        <dbReference type="ChEBI" id="CHEBI:456216"/>
    </reaction>
    <physiologicalReaction direction="left-to-right" evidence="35">
        <dbReference type="Rhea" id="RHEA:66773"/>
    </physiologicalReaction>
</comment>
<keyword evidence="18" id="KW-1000">Mitochondrion outer membrane</keyword>
<evidence type="ECO:0000256" key="36">
    <source>
        <dbReference type="ARBA" id="ARBA00048309"/>
    </source>
</evidence>
<dbReference type="InterPro" id="IPR011527">
    <property type="entry name" value="ABC1_TM_dom"/>
</dbReference>
<dbReference type="KEGG" id="tnl:113499081"/>
<dbReference type="InterPro" id="IPR032410">
    <property type="entry name" value="ABCB6_N"/>
</dbReference>
<evidence type="ECO:0000256" key="22">
    <source>
        <dbReference type="ARBA" id="ARBA00022989"/>
    </source>
</evidence>
<dbReference type="InterPro" id="IPR027417">
    <property type="entry name" value="P-loop_NTPase"/>
</dbReference>
<evidence type="ECO:0000256" key="15">
    <source>
        <dbReference type="ARBA" id="ARBA00022692"/>
    </source>
</evidence>
<dbReference type="InterPro" id="IPR039421">
    <property type="entry name" value="Type_1_exporter"/>
</dbReference>
<evidence type="ECO:0000256" key="27">
    <source>
        <dbReference type="ARBA" id="ARBA00023228"/>
    </source>
</evidence>
<evidence type="ECO:0000256" key="34">
    <source>
        <dbReference type="ARBA" id="ARBA00047753"/>
    </source>
</evidence>
<keyword evidence="24" id="KW-0496">Mitochondrion</keyword>
<feature type="transmembrane region" description="Helical" evidence="42">
    <location>
        <begin position="394"/>
        <end position="414"/>
    </location>
</feature>
<evidence type="ECO:0000256" key="35">
    <source>
        <dbReference type="ARBA" id="ARBA00047789"/>
    </source>
</evidence>
<feature type="domain" description="ABC transporter" evidence="43">
    <location>
        <begin position="573"/>
        <end position="807"/>
    </location>
</feature>
<evidence type="ECO:0000259" key="44">
    <source>
        <dbReference type="PROSITE" id="PS50929"/>
    </source>
</evidence>